<organism evidence="3">
    <name type="scientific">Strongyloides stercoralis</name>
    <name type="common">Threadworm</name>
    <dbReference type="NCBI Taxonomy" id="6248"/>
    <lineage>
        <taxon>Eukaryota</taxon>
        <taxon>Metazoa</taxon>
        <taxon>Ecdysozoa</taxon>
        <taxon>Nematoda</taxon>
        <taxon>Chromadorea</taxon>
        <taxon>Rhabditida</taxon>
        <taxon>Tylenchina</taxon>
        <taxon>Panagrolaimomorpha</taxon>
        <taxon>Strongyloidoidea</taxon>
        <taxon>Strongyloididae</taxon>
        <taxon>Strongyloides</taxon>
    </lineage>
</organism>
<protein>
    <submittedName>
        <fullName evidence="3">Secreted protein</fullName>
    </submittedName>
</protein>
<evidence type="ECO:0000256" key="1">
    <source>
        <dbReference type="SAM" id="Phobius"/>
    </source>
</evidence>
<keyword evidence="1" id="KW-0812">Transmembrane</keyword>
<keyword evidence="2" id="KW-1185">Reference proteome</keyword>
<name>A0A0K0EG83_STRER</name>
<dbReference type="AlphaFoldDB" id="A0A0K0EG83"/>
<dbReference type="Proteomes" id="UP000035681">
    <property type="component" value="Unplaced"/>
</dbReference>
<keyword evidence="1" id="KW-0472">Membrane</keyword>
<evidence type="ECO:0000313" key="3">
    <source>
        <dbReference type="WBParaSite" id="SSTP_0000849300.1"/>
    </source>
</evidence>
<sequence length="106" mass="12550">MHINYILRIIVIIIYFADSVNTVSLAEAYEIRKRVRNDLDAPRHIYRSKKTIESDIENSPSLFIGDDGEFHIAPPINKLKQYLELAKERIDFERGYHHRRIRISNV</sequence>
<proteinExistence type="predicted"/>
<dbReference type="WBParaSite" id="TCONS_00015014.p1">
    <property type="protein sequence ID" value="TCONS_00015014.p1"/>
    <property type="gene ID" value="XLOC_010226"/>
</dbReference>
<feature type="transmembrane region" description="Helical" evidence="1">
    <location>
        <begin position="6"/>
        <end position="26"/>
    </location>
</feature>
<dbReference type="WBParaSite" id="SSTP_0000849300.1">
    <property type="protein sequence ID" value="SSTP_0000849300.1"/>
    <property type="gene ID" value="SSTP_0000849300"/>
</dbReference>
<accession>A0A0K0EG83</accession>
<evidence type="ECO:0000313" key="2">
    <source>
        <dbReference type="Proteomes" id="UP000035681"/>
    </source>
</evidence>
<keyword evidence="1" id="KW-1133">Transmembrane helix</keyword>
<reference evidence="3" key="1">
    <citation type="submission" date="2015-08" db="UniProtKB">
        <authorList>
            <consortium name="WormBaseParasite"/>
        </authorList>
    </citation>
    <scope>IDENTIFICATION</scope>
</reference>